<dbReference type="Proteomes" id="UP001141327">
    <property type="component" value="Unassembled WGS sequence"/>
</dbReference>
<accession>A0ABQ8UNL0</accession>
<dbReference type="EMBL" id="JAPMOS010000011">
    <property type="protein sequence ID" value="KAJ4460765.1"/>
    <property type="molecule type" value="Genomic_DNA"/>
</dbReference>
<evidence type="ECO:0000313" key="2">
    <source>
        <dbReference type="EMBL" id="KAJ4460765.1"/>
    </source>
</evidence>
<reference evidence="2" key="1">
    <citation type="journal article" date="2022" name="bioRxiv">
        <title>Genomics of Preaxostyla Flagellates Illuminates Evolutionary Transitions and the Path Towards Mitochondrial Loss.</title>
        <authorList>
            <person name="Novak L.V.F."/>
            <person name="Treitli S.C."/>
            <person name="Pyrih J."/>
            <person name="Halakuc P."/>
            <person name="Pipaliya S.V."/>
            <person name="Vacek V."/>
            <person name="Brzon O."/>
            <person name="Soukal P."/>
            <person name="Eme L."/>
            <person name="Dacks J.B."/>
            <person name="Karnkowska A."/>
            <person name="Elias M."/>
            <person name="Hampl V."/>
        </authorList>
    </citation>
    <scope>NUCLEOTIDE SEQUENCE</scope>
    <source>
        <strain evidence="2">RCP-MX</strain>
    </source>
</reference>
<keyword evidence="3" id="KW-1185">Reference proteome</keyword>
<feature type="compositionally biased region" description="Pro residues" evidence="1">
    <location>
        <begin position="298"/>
        <end position="316"/>
    </location>
</feature>
<sequence>MVQAYRDIMWSIRNIALSCLPTAEGMRIRATGWYNIQLQVIPPPGLRITRVKYVFHPAFNVASLTMNREPYDLLVKLCSTNVFVLIEIHFGEGQTFTIAHRLEKEPCTRNYFYGDYNGLMMGEDEELPNPEILAQNIDVKDYFKQLLALYRRPDNYYSSPIMGPRSPSHPDGGHVPHYYPANVTPGTPIPTINLRQQANPLLHRPLLNQEVKHPQHSLPLHREARSCPGHPMMTSAGGVGALDAGSLLSGAAAGASQGRQDPLLHRLWSALFRPRRGPMPSHLSTSETAAERASSTPPNTPSLPPSGNPPNPPPAE</sequence>
<evidence type="ECO:0000313" key="3">
    <source>
        <dbReference type="Proteomes" id="UP001141327"/>
    </source>
</evidence>
<organism evidence="2 3">
    <name type="scientific">Paratrimastix pyriformis</name>
    <dbReference type="NCBI Taxonomy" id="342808"/>
    <lineage>
        <taxon>Eukaryota</taxon>
        <taxon>Metamonada</taxon>
        <taxon>Preaxostyla</taxon>
        <taxon>Paratrimastigidae</taxon>
        <taxon>Paratrimastix</taxon>
    </lineage>
</organism>
<name>A0ABQ8UNL0_9EUKA</name>
<gene>
    <name evidence="2" type="ORF">PAPYR_3005</name>
</gene>
<feature type="compositionally biased region" description="Low complexity" evidence="1">
    <location>
        <begin position="284"/>
        <end position="297"/>
    </location>
</feature>
<proteinExistence type="predicted"/>
<protein>
    <submittedName>
        <fullName evidence="2">Uncharacterized protein</fullName>
    </submittedName>
</protein>
<feature type="region of interest" description="Disordered" evidence="1">
    <location>
        <begin position="274"/>
        <end position="316"/>
    </location>
</feature>
<comment type="caution">
    <text evidence="2">The sequence shown here is derived from an EMBL/GenBank/DDBJ whole genome shotgun (WGS) entry which is preliminary data.</text>
</comment>
<evidence type="ECO:0000256" key="1">
    <source>
        <dbReference type="SAM" id="MobiDB-lite"/>
    </source>
</evidence>